<evidence type="ECO:0000313" key="2">
    <source>
        <dbReference type="EMBL" id="MBB3980716.1"/>
    </source>
</evidence>
<dbReference type="RefSeq" id="WP_183953709.1">
    <property type="nucleotide sequence ID" value="NZ_JACIEB010000001.1"/>
</dbReference>
<accession>A0A7W6GM06</accession>
<reference evidence="2 3" key="1">
    <citation type="submission" date="2020-08" db="EMBL/GenBank/DDBJ databases">
        <title>Genomic Encyclopedia of Type Strains, Phase IV (KMG-IV): sequencing the most valuable type-strain genomes for metagenomic binning, comparative biology and taxonomic classification.</title>
        <authorList>
            <person name="Goeker M."/>
        </authorList>
    </citation>
    <scope>NUCLEOTIDE SEQUENCE [LARGE SCALE GENOMIC DNA]</scope>
    <source>
        <strain evidence="2 3">DSM 29348</strain>
    </source>
</reference>
<name>A0A7W6GM06_9SPHN</name>
<gene>
    <name evidence="2" type="ORF">GGR44_000347</name>
</gene>
<feature type="transmembrane region" description="Helical" evidence="1">
    <location>
        <begin position="61"/>
        <end position="84"/>
    </location>
</feature>
<sequence>MTDPTPEQRRAKYRENQDYFSSKISELARYLGFGLVAVAFGLLSSDAIFAKALVAKSANYLSWAGLFGVTTVLADYLHLLMGWLSNTQAANNDKGKFKLAGIGIVFRFLQDRFFFYLKQLLPLAGVIVLLISISKVVRFPIL</sequence>
<feature type="transmembrane region" description="Helical" evidence="1">
    <location>
        <begin position="113"/>
        <end position="133"/>
    </location>
</feature>
<dbReference type="Proteomes" id="UP000552757">
    <property type="component" value="Unassembled WGS sequence"/>
</dbReference>
<proteinExistence type="predicted"/>
<keyword evidence="3" id="KW-1185">Reference proteome</keyword>
<keyword evidence="1" id="KW-0472">Membrane</keyword>
<comment type="caution">
    <text evidence="2">The sequence shown here is derived from an EMBL/GenBank/DDBJ whole genome shotgun (WGS) entry which is preliminary data.</text>
</comment>
<dbReference type="EMBL" id="JACIEB010000001">
    <property type="protein sequence ID" value="MBB3980716.1"/>
    <property type="molecule type" value="Genomic_DNA"/>
</dbReference>
<keyword evidence="1" id="KW-0812">Transmembrane</keyword>
<evidence type="ECO:0000256" key="1">
    <source>
        <dbReference type="SAM" id="Phobius"/>
    </source>
</evidence>
<protein>
    <submittedName>
        <fullName evidence="2">Uncharacterized protein</fullName>
    </submittedName>
</protein>
<feature type="transmembrane region" description="Helical" evidence="1">
    <location>
        <begin position="27"/>
        <end position="49"/>
    </location>
</feature>
<dbReference type="AlphaFoldDB" id="A0A7W6GM06"/>
<evidence type="ECO:0000313" key="3">
    <source>
        <dbReference type="Proteomes" id="UP000552757"/>
    </source>
</evidence>
<keyword evidence="1" id="KW-1133">Transmembrane helix</keyword>
<organism evidence="2 3">
    <name type="scientific">Sphingobium fontiphilum</name>
    <dbReference type="NCBI Taxonomy" id="944425"/>
    <lineage>
        <taxon>Bacteria</taxon>
        <taxon>Pseudomonadati</taxon>
        <taxon>Pseudomonadota</taxon>
        <taxon>Alphaproteobacteria</taxon>
        <taxon>Sphingomonadales</taxon>
        <taxon>Sphingomonadaceae</taxon>
        <taxon>Sphingobium</taxon>
    </lineage>
</organism>